<dbReference type="PANTHER" id="PTHR47520:SF13">
    <property type="entry name" value="PROTEIN CBG10012"/>
    <property type="match status" value="1"/>
</dbReference>
<keyword evidence="2" id="KW-1133">Transmembrane helix</keyword>
<evidence type="ECO:0000256" key="3">
    <source>
        <dbReference type="SAM" id="SignalP"/>
    </source>
</evidence>
<evidence type="ECO:0000256" key="1">
    <source>
        <dbReference type="SAM" id="MobiDB-lite"/>
    </source>
</evidence>
<dbReference type="AlphaFoldDB" id="A0AAN5CBG7"/>
<evidence type="ECO:0000313" key="5">
    <source>
        <dbReference type="Proteomes" id="UP001328107"/>
    </source>
</evidence>
<name>A0AAN5CBG7_9BILA</name>
<proteinExistence type="predicted"/>
<feature type="signal peptide" evidence="3">
    <location>
        <begin position="1"/>
        <end position="16"/>
    </location>
</feature>
<feature type="region of interest" description="Disordered" evidence="1">
    <location>
        <begin position="239"/>
        <end position="263"/>
    </location>
</feature>
<keyword evidence="3" id="KW-0732">Signal</keyword>
<evidence type="ECO:0000313" key="4">
    <source>
        <dbReference type="EMBL" id="GMR36019.1"/>
    </source>
</evidence>
<evidence type="ECO:0008006" key="6">
    <source>
        <dbReference type="Google" id="ProtNLM"/>
    </source>
</evidence>
<reference evidence="5" key="1">
    <citation type="submission" date="2022-10" db="EMBL/GenBank/DDBJ databases">
        <title>Genome assembly of Pristionchus species.</title>
        <authorList>
            <person name="Yoshida K."/>
            <person name="Sommer R.J."/>
        </authorList>
    </citation>
    <scope>NUCLEOTIDE SEQUENCE [LARGE SCALE GENOMIC DNA]</scope>
    <source>
        <strain evidence="5">RS5460</strain>
    </source>
</reference>
<keyword evidence="5" id="KW-1185">Reference proteome</keyword>
<protein>
    <recommendedName>
        <fullName evidence="6">CX domain-containing protein</fullName>
    </recommendedName>
</protein>
<keyword evidence="2" id="KW-0812">Transmembrane</keyword>
<gene>
    <name evidence="4" type="ORF">PMAYCL1PPCAC_06214</name>
</gene>
<dbReference type="PANTHER" id="PTHR47520">
    <property type="entry name" value="CX DOMAIN-CONTAINING PROTEIN-RELATED"/>
    <property type="match status" value="1"/>
</dbReference>
<sequence>SMHVVVILVLLTLCQGRKIEDLERRNKGSSYTVNKTITHYVNNVGEDERSSPRTSIEEESVQRAIFDSLASNEWRSYRYGIVTPARILDASLPFLVNDLAYFWGEESLPANVSGCIHIHTANLKGNFKYCDVDKKLRCSKFASVKYYSFLPAKDTRQLRDGRRQLAWFCPALSRCCEWECCIDNEVQETIYEEDEDVRAPIRNLYGVLFTAFFITVFALFVCIFSLIFYNSCERSSRRMESVERTPPQGDFELSPRPSESPRQGVRYGWNVECNSHTDDAPPPYVPKEEYDSIFLKQNEENERLDRQNISNYAR</sequence>
<comment type="caution">
    <text evidence="4">The sequence shown here is derived from an EMBL/GenBank/DDBJ whole genome shotgun (WGS) entry which is preliminary data.</text>
</comment>
<keyword evidence="2" id="KW-0472">Membrane</keyword>
<accession>A0AAN5CBG7</accession>
<feature type="chain" id="PRO_5042844869" description="CX domain-containing protein" evidence="3">
    <location>
        <begin position="17"/>
        <end position="314"/>
    </location>
</feature>
<dbReference type="Proteomes" id="UP001328107">
    <property type="component" value="Unassembled WGS sequence"/>
</dbReference>
<organism evidence="4 5">
    <name type="scientific">Pristionchus mayeri</name>
    <dbReference type="NCBI Taxonomy" id="1317129"/>
    <lineage>
        <taxon>Eukaryota</taxon>
        <taxon>Metazoa</taxon>
        <taxon>Ecdysozoa</taxon>
        <taxon>Nematoda</taxon>
        <taxon>Chromadorea</taxon>
        <taxon>Rhabditida</taxon>
        <taxon>Rhabditina</taxon>
        <taxon>Diplogasteromorpha</taxon>
        <taxon>Diplogasteroidea</taxon>
        <taxon>Neodiplogasteridae</taxon>
        <taxon>Pristionchus</taxon>
    </lineage>
</organism>
<feature type="transmembrane region" description="Helical" evidence="2">
    <location>
        <begin position="204"/>
        <end position="229"/>
    </location>
</feature>
<dbReference type="EMBL" id="BTRK01000002">
    <property type="protein sequence ID" value="GMR36019.1"/>
    <property type="molecule type" value="Genomic_DNA"/>
</dbReference>
<evidence type="ECO:0000256" key="2">
    <source>
        <dbReference type="SAM" id="Phobius"/>
    </source>
</evidence>
<feature type="non-terminal residue" evidence="4">
    <location>
        <position position="1"/>
    </location>
</feature>